<gene>
    <name evidence="9" type="ordered locus">SpiGrapes_1983</name>
</gene>
<dbReference type="EMBL" id="CP003155">
    <property type="protein sequence ID" value="AEV29770.1"/>
    <property type="molecule type" value="Genomic_DNA"/>
</dbReference>
<feature type="transmembrane region" description="Helical" evidence="7">
    <location>
        <begin position="163"/>
        <end position="183"/>
    </location>
</feature>
<protein>
    <submittedName>
        <fullName evidence="9">ABC-type sugar transport system, permease component</fullName>
    </submittedName>
</protein>
<dbReference type="PROSITE" id="PS50928">
    <property type="entry name" value="ABC_TM1"/>
    <property type="match status" value="1"/>
</dbReference>
<evidence type="ECO:0000256" key="3">
    <source>
        <dbReference type="ARBA" id="ARBA00022475"/>
    </source>
</evidence>
<dbReference type="AlphaFoldDB" id="G8QQC5"/>
<keyword evidence="2 7" id="KW-0813">Transport</keyword>
<evidence type="ECO:0000313" key="10">
    <source>
        <dbReference type="Proteomes" id="UP000005632"/>
    </source>
</evidence>
<proteinExistence type="inferred from homology"/>
<keyword evidence="10" id="KW-1185">Reference proteome</keyword>
<dbReference type="InterPro" id="IPR000515">
    <property type="entry name" value="MetI-like"/>
</dbReference>
<evidence type="ECO:0000256" key="4">
    <source>
        <dbReference type="ARBA" id="ARBA00022692"/>
    </source>
</evidence>
<evidence type="ECO:0000313" key="9">
    <source>
        <dbReference type="EMBL" id="AEV29770.1"/>
    </source>
</evidence>
<dbReference type="Pfam" id="PF00528">
    <property type="entry name" value="BPD_transp_1"/>
    <property type="match status" value="1"/>
</dbReference>
<feature type="transmembrane region" description="Helical" evidence="7">
    <location>
        <begin position="131"/>
        <end position="151"/>
    </location>
</feature>
<dbReference type="RefSeq" id="WP_014270613.1">
    <property type="nucleotide sequence ID" value="NC_016633.1"/>
</dbReference>
<dbReference type="SUPFAM" id="SSF161098">
    <property type="entry name" value="MetI-like"/>
    <property type="match status" value="1"/>
</dbReference>
<feature type="domain" description="ABC transmembrane type-1" evidence="8">
    <location>
        <begin position="96"/>
        <end position="295"/>
    </location>
</feature>
<dbReference type="KEGG" id="sgp:SpiGrapes_1983"/>
<dbReference type="STRING" id="158190.SpiGrapes_1983"/>
<comment type="similarity">
    <text evidence="7">Belongs to the binding-protein-dependent transport system permease family.</text>
</comment>
<dbReference type="PANTHER" id="PTHR43744:SF9">
    <property type="entry name" value="POLYGALACTURONAN_RHAMNOGALACTURONAN TRANSPORT SYSTEM PERMEASE PROTEIN YTCP"/>
    <property type="match status" value="1"/>
</dbReference>
<feature type="transmembrane region" description="Helical" evidence="7">
    <location>
        <begin position="204"/>
        <end position="229"/>
    </location>
</feature>
<keyword evidence="5 7" id="KW-1133">Transmembrane helix</keyword>
<evidence type="ECO:0000256" key="6">
    <source>
        <dbReference type="ARBA" id="ARBA00023136"/>
    </source>
</evidence>
<dbReference type="Proteomes" id="UP000005632">
    <property type="component" value="Chromosome"/>
</dbReference>
<dbReference type="eggNOG" id="COG0395">
    <property type="taxonomic scope" value="Bacteria"/>
</dbReference>
<evidence type="ECO:0000256" key="2">
    <source>
        <dbReference type="ARBA" id="ARBA00022448"/>
    </source>
</evidence>
<feature type="transmembrane region" description="Helical" evidence="7">
    <location>
        <begin position="274"/>
        <end position="296"/>
    </location>
</feature>
<name>G8QQC5_SPHPG</name>
<comment type="subcellular location">
    <subcellularLocation>
        <location evidence="1 7">Cell membrane</location>
        <topology evidence="1 7">Multi-pass membrane protein</topology>
    </subcellularLocation>
</comment>
<keyword evidence="9" id="KW-0762">Sugar transport</keyword>
<feature type="transmembrane region" description="Helical" evidence="7">
    <location>
        <begin position="100"/>
        <end position="119"/>
    </location>
</feature>
<reference evidence="9 10" key="1">
    <citation type="submission" date="2011-11" db="EMBL/GenBank/DDBJ databases">
        <title>Complete sequence of Spirochaeta sp. grapes.</title>
        <authorList>
            <consortium name="US DOE Joint Genome Institute"/>
            <person name="Lucas S."/>
            <person name="Han J."/>
            <person name="Lapidus A."/>
            <person name="Cheng J.-F."/>
            <person name="Goodwin L."/>
            <person name="Pitluck S."/>
            <person name="Peters L."/>
            <person name="Ovchinnikova G."/>
            <person name="Munk A.C."/>
            <person name="Detter J.C."/>
            <person name="Han C."/>
            <person name="Tapia R."/>
            <person name="Land M."/>
            <person name="Hauser L."/>
            <person name="Kyrpides N."/>
            <person name="Ivanova N."/>
            <person name="Pagani I."/>
            <person name="Ritalahtilisa K."/>
            <person name="Loeffler F."/>
            <person name="Woyke T."/>
        </authorList>
    </citation>
    <scope>NUCLEOTIDE SEQUENCE [LARGE SCALE GENOMIC DNA]</scope>
    <source>
        <strain evidence="10">ATCC BAA-1885 / DSM 22778 / Grapes</strain>
    </source>
</reference>
<keyword evidence="3" id="KW-1003">Cell membrane</keyword>
<accession>G8QQC5</accession>
<dbReference type="Gene3D" id="1.10.3720.10">
    <property type="entry name" value="MetI-like"/>
    <property type="match status" value="1"/>
</dbReference>
<organism evidence="9 10">
    <name type="scientific">Sphaerochaeta pleomorpha (strain ATCC BAA-1885 / DSM 22778 / Grapes)</name>
    <dbReference type="NCBI Taxonomy" id="158190"/>
    <lineage>
        <taxon>Bacteria</taxon>
        <taxon>Pseudomonadati</taxon>
        <taxon>Spirochaetota</taxon>
        <taxon>Spirochaetia</taxon>
        <taxon>Spirochaetales</taxon>
        <taxon>Sphaerochaetaceae</taxon>
        <taxon>Sphaerochaeta</taxon>
    </lineage>
</organism>
<evidence type="ECO:0000259" key="8">
    <source>
        <dbReference type="PROSITE" id="PS50928"/>
    </source>
</evidence>
<evidence type="ECO:0000256" key="7">
    <source>
        <dbReference type="RuleBase" id="RU363032"/>
    </source>
</evidence>
<sequence length="311" mass="34346">MYSTEQKINRGILKPVAKTVALRPTAADKSFNIIVNVFLTVLLFVIAIPLWSTVTLSFRPNDYIGNNLEGMFLLPWKWSTSAYKALLGNRGFLLAFKNSLLILVGGVACSLLLTTPLAYVLSIHTLPGRKFFNILIVIPYVFNVGIIPSYLLVTRIGLIDHLAAVFIPGAISTYNCLIMRSFFEGIPNELKESARIDGATEIQVLLRVILPLSKAIIMTIGLFYGVSFWNDFFHAMLYLNSNDLQPLPILLRNILMASGMNEYVEVNAFGDAPIAAIKAASVFLSAIPMVIAYPFIQKYFTKGTLLGSVKG</sequence>
<feature type="transmembrane region" description="Helical" evidence="7">
    <location>
        <begin position="33"/>
        <end position="52"/>
    </location>
</feature>
<keyword evidence="4 7" id="KW-0812">Transmembrane</keyword>
<dbReference type="OrthoDB" id="356811at2"/>
<dbReference type="GO" id="GO:0005886">
    <property type="term" value="C:plasma membrane"/>
    <property type="evidence" value="ECO:0007669"/>
    <property type="project" value="UniProtKB-SubCell"/>
</dbReference>
<evidence type="ECO:0000256" key="5">
    <source>
        <dbReference type="ARBA" id="ARBA00022989"/>
    </source>
</evidence>
<evidence type="ECO:0000256" key="1">
    <source>
        <dbReference type="ARBA" id="ARBA00004651"/>
    </source>
</evidence>
<dbReference type="PANTHER" id="PTHR43744">
    <property type="entry name" value="ABC TRANSPORTER PERMEASE PROTEIN MG189-RELATED-RELATED"/>
    <property type="match status" value="1"/>
</dbReference>
<dbReference type="HOGENOM" id="CLU_016047_1_0_12"/>
<dbReference type="InterPro" id="IPR035906">
    <property type="entry name" value="MetI-like_sf"/>
</dbReference>
<dbReference type="GO" id="GO:0055085">
    <property type="term" value="P:transmembrane transport"/>
    <property type="evidence" value="ECO:0007669"/>
    <property type="project" value="InterPro"/>
</dbReference>
<keyword evidence="6 7" id="KW-0472">Membrane</keyword>
<dbReference type="CDD" id="cd06261">
    <property type="entry name" value="TM_PBP2"/>
    <property type="match status" value="1"/>
</dbReference>